<dbReference type="OrthoDB" id="3625784at2"/>
<evidence type="ECO:0000313" key="3">
    <source>
        <dbReference type="EMBL" id="KAB1639545.1"/>
    </source>
</evidence>
<reference evidence="3 4" key="1">
    <citation type="submission" date="2019-09" db="EMBL/GenBank/DDBJ databases">
        <title>Phylogeny of genus Pseudoclavibacter and closely related genus.</title>
        <authorList>
            <person name="Li Y."/>
        </authorList>
    </citation>
    <scope>NUCLEOTIDE SEQUENCE [LARGE SCALE GENOMIC DNA]</scope>
    <source>
        <strain evidence="3 4">THG-MD12</strain>
    </source>
</reference>
<dbReference type="EMBL" id="WBJX01000001">
    <property type="protein sequence ID" value="KAB1639545.1"/>
    <property type="molecule type" value="Genomic_DNA"/>
</dbReference>
<feature type="region of interest" description="Disordered" evidence="1">
    <location>
        <begin position="1"/>
        <end position="21"/>
    </location>
</feature>
<feature type="transmembrane region" description="Helical" evidence="2">
    <location>
        <begin position="100"/>
        <end position="129"/>
    </location>
</feature>
<keyword evidence="2" id="KW-0812">Transmembrane</keyword>
<dbReference type="AlphaFoldDB" id="A0A7J5B5T9"/>
<feature type="compositionally biased region" description="Polar residues" evidence="1">
    <location>
        <begin position="1"/>
        <end position="10"/>
    </location>
</feature>
<gene>
    <name evidence="3" type="ORF">F8O03_04215</name>
</gene>
<name>A0A7J5B5T9_9MICO</name>
<keyword evidence="2" id="KW-0472">Membrane</keyword>
<keyword evidence="2" id="KW-1133">Transmembrane helix</keyword>
<sequence length="177" mass="19563">MVDNEVSTTPDDGRDETPNERYDRNWNELMQEFRVLQTGTQIMAGFLLTLPFQQRFTELGPFDHVLYLCLVIFAVVVTLLALAPVMLHRVLFQERAKAQLVHAASVILLVCLVAATLLFVGIVLFVFDFVVSPTAGLWAGGGIAVLAVLLWTFGPKLLRAARDRAARDYPSGNASNS</sequence>
<dbReference type="InterPro" id="IPR046291">
    <property type="entry name" value="DUF6328"/>
</dbReference>
<comment type="caution">
    <text evidence="3">The sequence shown here is derived from an EMBL/GenBank/DDBJ whole genome shotgun (WGS) entry which is preliminary data.</text>
</comment>
<proteinExistence type="predicted"/>
<evidence type="ECO:0000256" key="2">
    <source>
        <dbReference type="SAM" id="Phobius"/>
    </source>
</evidence>
<feature type="compositionally biased region" description="Basic and acidic residues" evidence="1">
    <location>
        <begin position="11"/>
        <end position="21"/>
    </location>
</feature>
<protein>
    <submittedName>
        <fullName evidence="3">Sodium:proton antiporter</fullName>
    </submittedName>
</protein>
<feature type="transmembrane region" description="Helical" evidence="2">
    <location>
        <begin position="135"/>
        <end position="154"/>
    </location>
</feature>
<evidence type="ECO:0000313" key="4">
    <source>
        <dbReference type="Proteomes" id="UP000490386"/>
    </source>
</evidence>
<dbReference type="RefSeq" id="WP_151422739.1">
    <property type="nucleotide sequence ID" value="NZ_WBJX01000001.1"/>
</dbReference>
<dbReference type="Pfam" id="PF19853">
    <property type="entry name" value="DUF6328"/>
    <property type="match status" value="1"/>
</dbReference>
<keyword evidence="4" id="KW-1185">Reference proteome</keyword>
<dbReference type="Proteomes" id="UP000490386">
    <property type="component" value="Unassembled WGS sequence"/>
</dbReference>
<evidence type="ECO:0000256" key="1">
    <source>
        <dbReference type="SAM" id="MobiDB-lite"/>
    </source>
</evidence>
<organism evidence="3 4">
    <name type="scientific">Pseudoclavibacter terrae</name>
    <dbReference type="NCBI Taxonomy" id="1530195"/>
    <lineage>
        <taxon>Bacteria</taxon>
        <taxon>Bacillati</taxon>
        <taxon>Actinomycetota</taxon>
        <taxon>Actinomycetes</taxon>
        <taxon>Micrococcales</taxon>
        <taxon>Microbacteriaceae</taxon>
        <taxon>Pseudoclavibacter</taxon>
    </lineage>
</organism>
<feature type="transmembrane region" description="Helical" evidence="2">
    <location>
        <begin position="65"/>
        <end position="88"/>
    </location>
</feature>
<accession>A0A7J5B5T9</accession>